<evidence type="ECO:0000313" key="3">
    <source>
        <dbReference type="Proteomes" id="UP000678154"/>
    </source>
</evidence>
<protein>
    <recommendedName>
        <fullName evidence="4">Tail tape measure protein</fullName>
    </recommendedName>
</protein>
<keyword evidence="3" id="KW-1185">Reference proteome</keyword>
<evidence type="ECO:0008006" key="4">
    <source>
        <dbReference type="Google" id="ProtNLM"/>
    </source>
</evidence>
<name>A0ABX8DV94_9PSED</name>
<feature type="region of interest" description="Disordered" evidence="1">
    <location>
        <begin position="233"/>
        <end position="256"/>
    </location>
</feature>
<evidence type="ECO:0000256" key="1">
    <source>
        <dbReference type="SAM" id="MobiDB-lite"/>
    </source>
</evidence>
<dbReference type="EMBL" id="CP074676">
    <property type="protein sequence ID" value="QVL20241.1"/>
    <property type="molecule type" value="Genomic_DNA"/>
</dbReference>
<sequence length="460" mass="47144">MANALALKLVIGASVSSTIGASFKLLEARIRQLRQLSSEGKGDLYPLGHETLGNGMLDSAPGDPPGARTQAKTGGAVQAAETQGSRHRLTLLKSIDGHLQVISFQVADVARRLSQSKPARVSVNIRSQAAPQAPAGAAAAASLETAAPASLPTDGTPAAGRVSDPLSRRMAGSDDTGPPAKGPQPIGIIAVASDFRAGPRKAGVLGGDAPKGARAPQRVFVVNAQDFCCGAITSRRGRGGRKNSPSRRRPSSTPVGRWESIKGYLGKAVPAIKAARAPAAVEAIYKFGKTFLTAETTEQKAEGYGGAVGGLGGALAGAALGAFVPVIGPAIGSVIGGIVFSEWGSSLAKKWFADDDAAKPPAGEPTHLSKSLGDVARSMNPGAGEPMTILSLPPAPPSISPAPQPIAQQITFAPNMPITVQGSVTDPAQLAMNIEPIIRRQFLELTRQASMRQLADPTFV</sequence>
<feature type="compositionally biased region" description="Pro residues" evidence="1">
    <location>
        <begin position="393"/>
        <end position="404"/>
    </location>
</feature>
<dbReference type="GeneID" id="87479894"/>
<feature type="compositionally biased region" description="Basic residues" evidence="1">
    <location>
        <begin position="235"/>
        <end position="250"/>
    </location>
</feature>
<organism evidence="2 3">
    <name type="scientific">Pseudomonas qingdaonensis</name>
    <dbReference type="NCBI Taxonomy" id="2056231"/>
    <lineage>
        <taxon>Bacteria</taxon>
        <taxon>Pseudomonadati</taxon>
        <taxon>Pseudomonadota</taxon>
        <taxon>Gammaproteobacteria</taxon>
        <taxon>Pseudomonadales</taxon>
        <taxon>Pseudomonadaceae</taxon>
        <taxon>Pseudomonas</taxon>
    </lineage>
</organism>
<evidence type="ECO:0000313" key="2">
    <source>
        <dbReference type="EMBL" id="QVL20241.1"/>
    </source>
</evidence>
<dbReference type="Proteomes" id="UP000678154">
    <property type="component" value="Chromosome"/>
</dbReference>
<accession>A0ABX8DV94</accession>
<reference evidence="2 3" key="1">
    <citation type="journal article" date="2016" name="J. Hazard. Mater.">
        <title>A newly isolated Pseudomonas putida S-1 strain for batch-mode-propanethiol degradation and continuous treatment of propanethiol-containing waste gas.</title>
        <authorList>
            <person name="Chen D.Z."/>
            <person name="Sun Y.M."/>
            <person name="Han L.M."/>
            <person name="Chen J."/>
            <person name="Ye J.X."/>
            <person name="Chen J.M."/>
        </authorList>
    </citation>
    <scope>NUCLEOTIDE SEQUENCE [LARGE SCALE GENOMIC DNA]</scope>
    <source>
        <strain evidence="2 3">S-1</strain>
    </source>
</reference>
<feature type="region of interest" description="Disordered" evidence="1">
    <location>
        <begin position="383"/>
        <end position="404"/>
    </location>
</feature>
<feature type="region of interest" description="Disordered" evidence="1">
    <location>
        <begin position="148"/>
        <end position="186"/>
    </location>
</feature>
<proteinExistence type="predicted"/>
<dbReference type="RefSeq" id="WP_213607081.1">
    <property type="nucleotide sequence ID" value="NZ_CP074676.1"/>
</dbReference>
<feature type="region of interest" description="Disordered" evidence="1">
    <location>
        <begin position="358"/>
        <end position="377"/>
    </location>
</feature>
<gene>
    <name evidence="2" type="ORF">KH389_06555</name>
</gene>